<dbReference type="Proteomes" id="UP001595579">
    <property type="component" value="Unassembled WGS sequence"/>
</dbReference>
<name>A0ABV7LMV6_9GAMM</name>
<dbReference type="RefSeq" id="WP_386772561.1">
    <property type="nucleotide sequence ID" value="NZ_JBHRUG010000017.1"/>
</dbReference>
<evidence type="ECO:0000313" key="2">
    <source>
        <dbReference type="Proteomes" id="UP001595579"/>
    </source>
</evidence>
<organism evidence="1 2">
    <name type="scientific">Litchfieldella rifensis</name>
    <dbReference type="NCBI Taxonomy" id="762643"/>
    <lineage>
        <taxon>Bacteria</taxon>
        <taxon>Pseudomonadati</taxon>
        <taxon>Pseudomonadota</taxon>
        <taxon>Gammaproteobacteria</taxon>
        <taxon>Oceanospirillales</taxon>
        <taxon>Halomonadaceae</taxon>
        <taxon>Litchfieldella</taxon>
    </lineage>
</organism>
<comment type="caution">
    <text evidence="1">The sequence shown here is derived from an EMBL/GenBank/DDBJ whole genome shotgun (WGS) entry which is preliminary data.</text>
</comment>
<keyword evidence="2" id="KW-1185">Reference proteome</keyword>
<dbReference type="EMBL" id="JBHRUG010000017">
    <property type="protein sequence ID" value="MFC3283496.1"/>
    <property type="molecule type" value="Genomic_DNA"/>
</dbReference>
<gene>
    <name evidence="1" type="ORF">ACFOEV_07755</name>
</gene>
<evidence type="ECO:0000313" key="1">
    <source>
        <dbReference type="EMBL" id="MFC3283496.1"/>
    </source>
</evidence>
<reference evidence="2" key="1">
    <citation type="journal article" date="2019" name="Int. J. Syst. Evol. Microbiol.">
        <title>The Global Catalogue of Microorganisms (GCM) 10K type strain sequencing project: providing services to taxonomists for standard genome sequencing and annotation.</title>
        <authorList>
            <consortium name="The Broad Institute Genomics Platform"/>
            <consortium name="The Broad Institute Genome Sequencing Center for Infectious Disease"/>
            <person name="Wu L."/>
            <person name="Ma J."/>
        </authorList>
    </citation>
    <scope>NUCLEOTIDE SEQUENCE [LARGE SCALE GENOMIC DNA]</scope>
    <source>
        <strain evidence="2">CECT 7698</strain>
    </source>
</reference>
<protein>
    <submittedName>
        <fullName evidence="1">Uncharacterized protein</fullName>
    </submittedName>
</protein>
<accession>A0ABV7LMV6</accession>
<sequence>MRIKKARQLTAGEVAAIHEGAILDYPYVETEDDAFFEVTEEQARAASQAIAHRERVWVRGHDVITVRNKPG</sequence>
<proteinExistence type="predicted"/>